<accession>A0AAJ0FCD6</accession>
<keyword evidence="3" id="KW-1185">Reference proteome</keyword>
<sequence length="645" mass="73228">MNTIVAGSAVADQPDGLGRTLVTMPAMSSTPRPRASLQTLPHEVLLRICEFIPVRPDIPQGLATRTALASLARLCRNTRGPAEEVLYRSILNVKPTSRDRLQRPDPRLPLWMDPTPRPGIDIIRLLRSLRAAPNLGLLIKSIGIHVWGANECVGIRTDNFREADVGFLRGDWREFDANKQARRFMRAVEFTLMSLAVRAPNLERLYLEVTNGWDLDFLPALASVAAEALRRFFAPGTTAPAPFENLAVLELDLPWYGIEEFGVWTVRSMRGLFRLASNLRMLTFDGREFLAPEPTRGYFHSLEVLSISVLELRSGRDMTNLFAGCGRLREVKIWYANYQFLNRRFEDRPPHRAHRWQRQMDAMAPVNALRFSPAAHTLETLTLLMGDLDLGIGPQRPEDTDSYVRYLHGFARLTTLRLSQNLLPRVRWPPDIPGGYAPWGAFWELNCLATLVASCPTLETLDIFEIEIPPTVDCLVQAIRVARNPARPTALRKIRLCTNGNPDVWYGAGGLRYVYRSKAWYVARRAGIRIVLRAWHDDLLDEDDVQDVYDQDDPRSDPVAWATTGDDDLYDSSPEGEYDEGYWNDDSDSEYDDDEDDEDEEEDEDYDDDDYDVDPNPWQTAGPDEGDDGEMPVQHVVAPGVSEWW</sequence>
<evidence type="ECO:0000256" key="1">
    <source>
        <dbReference type="SAM" id="MobiDB-lite"/>
    </source>
</evidence>
<dbReference type="EMBL" id="MU839832">
    <property type="protein sequence ID" value="KAK1756344.1"/>
    <property type="molecule type" value="Genomic_DNA"/>
</dbReference>
<name>A0AAJ0FCD6_9PEZI</name>
<reference evidence="2" key="1">
    <citation type="submission" date="2023-06" db="EMBL/GenBank/DDBJ databases">
        <title>Genome-scale phylogeny and comparative genomics of the fungal order Sordariales.</title>
        <authorList>
            <consortium name="Lawrence Berkeley National Laboratory"/>
            <person name="Hensen N."/>
            <person name="Bonometti L."/>
            <person name="Westerberg I."/>
            <person name="Brannstrom I.O."/>
            <person name="Guillou S."/>
            <person name="Cros-Aarteil S."/>
            <person name="Calhoun S."/>
            <person name="Haridas S."/>
            <person name="Kuo A."/>
            <person name="Mondo S."/>
            <person name="Pangilinan J."/>
            <person name="Riley R."/>
            <person name="Labutti K."/>
            <person name="Andreopoulos B."/>
            <person name="Lipzen A."/>
            <person name="Chen C."/>
            <person name="Yanf M."/>
            <person name="Daum C."/>
            <person name="Ng V."/>
            <person name="Clum A."/>
            <person name="Steindorff A."/>
            <person name="Ohm R."/>
            <person name="Martin F."/>
            <person name="Silar P."/>
            <person name="Natvig D."/>
            <person name="Lalanne C."/>
            <person name="Gautier V."/>
            <person name="Ament-Velasquez S.L."/>
            <person name="Kruys A."/>
            <person name="Hutchinson M.I."/>
            <person name="Powell A.J."/>
            <person name="Barry K."/>
            <person name="Miller A.N."/>
            <person name="Grigoriev I.V."/>
            <person name="Debuchy R."/>
            <person name="Gladieux P."/>
            <person name="Thoren M.H."/>
            <person name="Johannesson H."/>
        </authorList>
    </citation>
    <scope>NUCLEOTIDE SEQUENCE</scope>
    <source>
        <strain evidence="2">PSN4</strain>
    </source>
</reference>
<feature type="compositionally biased region" description="Acidic residues" evidence="1">
    <location>
        <begin position="565"/>
        <end position="613"/>
    </location>
</feature>
<organism evidence="2 3">
    <name type="scientific">Echria macrotheca</name>
    <dbReference type="NCBI Taxonomy" id="438768"/>
    <lineage>
        <taxon>Eukaryota</taxon>
        <taxon>Fungi</taxon>
        <taxon>Dikarya</taxon>
        <taxon>Ascomycota</taxon>
        <taxon>Pezizomycotina</taxon>
        <taxon>Sordariomycetes</taxon>
        <taxon>Sordariomycetidae</taxon>
        <taxon>Sordariales</taxon>
        <taxon>Schizotheciaceae</taxon>
        <taxon>Echria</taxon>
    </lineage>
</organism>
<gene>
    <name evidence="2" type="ORF">QBC47DRAFT_444774</name>
</gene>
<dbReference type="InterPro" id="IPR032675">
    <property type="entry name" value="LRR_dom_sf"/>
</dbReference>
<dbReference type="AlphaFoldDB" id="A0AAJ0FCD6"/>
<feature type="region of interest" description="Disordered" evidence="1">
    <location>
        <begin position="547"/>
        <end position="645"/>
    </location>
</feature>
<proteinExistence type="predicted"/>
<evidence type="ECO:0000313" key="3">
    <source>
        <dbReference type="Proteomes" id="UP001239445"/>
    </source>
</evidence>
<comment type="caution">
    <text evidence="2">The sequence shown here is derived from an EMBL/GenBank/DDBJ whole genome shotgun (WGS) entry which is preliminary data.</text>
</comment>
<dbReference type="Proteomes" id="UP001239445">
    <property type="component" value="Unassembled WGS sequence"/>
</dbReference>
<dbReference type="Gene3D" id="3.80.10.10">
    <property type="entry name" value="Ribonuclease Inhibitor"/>
    <property type="match status" value="1"/>
</dbReference>
<dbReference type="SUPFAM" id="SSF52047">
    <property type="entry name" value="RNI-like"/>
    <property type="match status" value="1"/>
</dbReference>
<evidence type="ECO:0000313" key="2">
    <source>
        <dbReference type="EMBL" id="KAK1756344.1"/>
    </source>
</evidence>
<protein>
    <submittedName>
        <fullName evidence="2">Uncharacterized protein</fullName>
    </submittedName>
</protein>